<evidence type="ECO:0000256" key="2">
    <source>
        <dbReference type="ARBA" id="ARBA00022676"/>
    </source>
</evidence>
<dbReference type="Gene3D" id="3.90.176.10">
    <property type="entry name" value="Toxin ADP-ribosyltransferase, Chain A, domain 1"/>
    <property type="match status" value="1"/>
</dbReference>
<keyword evidence="2 10" id="KW-0328">Glycosyltransferase</keyword>
<dbReference type="PANTHER" id="PTHR10339">
    <property type="entry name" value="ADP-RIBOSYLTRANSFERASE"/>
    <property type="match status" value="1"/>
</dbReference>
<keyword evidence="8" id="KW-1015">Disulfide bond</keyword>
<evidence type="ECO:0000256" key="5">
    <source>
        <dbReference type="ARBA" id="ARBA00022729"/>
    </source>
</evidence>
<keyword evidence="4" id="KW-0548">Nucleotidyltransferase</keyword>
<keyword evidence="12" id="KW-1185">Reference proteome</keyword>
<organism evidence="11 12">
    <name type="scientific">Zosterops borbonicus</name>
    <dbReference type="NCBI Taxonomy" id="364589"/>
    <lineage>
        <taxon>Eukaryota</taxon>
        <taxon>Metazoa</taxon>
        <taxon>Chordata</taxon>
        <taxon>Craniata</taxon>
        <taxon>Vertebrata</taxon>
        <taxon>Euteleostomi</taxon>
        <taxon>Archelosauria</taxon>
        <taxon>Archosauria</taxon>
        <taxon>Dinosauria</taxon>
        <taxon>Saurischia</taxon>
        <taxon>Theropoda</taxon>
        <taxon>Coelurosauria</taxon>
        <taxon>Aves</taxon>
        <taxon>Neognathae</taxon>
        <taxon>Neoaves</taxon>
        <taxon>Telluraves</taxon>
        <taxon>Australaves</taxon>
        <taxon>Passeriformes</taxon>
        <taxon>Sylvioidea</taxon>
        <taxon>Zosteropidae</taxon>
        <taxon>Zosterops</taxon>
    </lineage>
</organism>
<dbReference type="InterPro" id="IPR050999">
    <property type="entry name" value="ADP-ribosyltransferase_ARG"/>
</dbReference>
<dbReference type="EC" id="2.4.2.31" evidence="10"/>
<dbReference type="AlphaFoldDB" id="A0A8K1LHE5"/>
<dbReference type="PANTHER" id="PTHR10339:SF19">
    <property type="entry name" value="GPI-LINKED NAD(P)(+)--ARGININE ADP-RIBOSYLTRANSFERASE 1"/>
    <property type="match status" value="1"/>
</dbReference>
<accession>A0A8K1LHE5</accession>
<keyword evidence="6 10" id="KW-0521">NADP</keyword>
<keyword evidence="3 10" id="KW-0808">Transferase</keyword>
<keyword evidence="7 10" id="KW-0520">NAD</keyword>
<evidence type="ECO:0000256" key="10">
    <source>
        <dbReference type="RuleBase" id="RU361228"/>
    </source>
</evidence>
<dbReference type="GO" id="GO:0016779">
    <property type="term" value="F:nucleotidyltransferase activity"/>
    <property type="evidence" value="ECO:0007669"/>
    <property type="project" value="UniProtKB-KW"/>
</dbReference>
<protein>
    <recommendedName>
        <fullName evidence="10">NAD(P)(+)--arginine ADP-ribosyltransferase</fullName>
        <ecNumber evidence="10">2.4.2.31</ecNumber>
    </recommendedName>
    <alternativeName>
        <fullName evidence="10">Mono(ADP-ribosyl)transferase</fullName>
    </alternativeName>
</protein>
<evidence type="ECO:0000313" key="11">
    <source>
        <dbReference type="EMBL" id="TRZ14089.1"/>
    </source>
</evidence>
<comment type="catalytic activity">
    <reaction evidence="9 10">
        <text>L-arginyl-[protein] + NAD(+) = N(omega)-(ADP-D-ribosyl)-L-arginyl-[protein] + nicotinamide + H(+)</text>
        <dbReference type="Rhea" id="RHEA:19149"/>
        <dbReference type="Rhea" id="RHEA-COMP:10532"/>
        <dbReference type="Rhea" id="RHEA-COMP:15087"/>
        <dbReference type="ChEBI" id="CHEBI:15378"/>
        <dbReference type="ChEBI" id="CHEBI:17154"/>
        <dbReference type="ChEBI" id="CHEBI:29965"/>
        <dbReference type="ChEBI" id="CHEBI:57540"/>
        <dbReference type="ChEBI" id="CHEBI:142554"/>
        <dbReference type="EC" id="2.4.2.31"/>
    </reaction>
</comment>
<comment type="caution">
    <text evidence="11">The sequence shown here is derived from an EMBL/GenBank/DDBJ whole genome shotgun (WGS) entry which is preliminary data.</text>
</comment>
<evidence type="ECO:0000313" key="12">
    <source>
        <dbReference type="Proteomes" id="UP000796761"/>
    </source>
</evidence>
<dbReference type="EMBL" id="SWJQ01000461">
    <property type="protein sequence ID" value="TRZ14089.1"/>
    <property type="molecule type" value="Genomic_DNA"/>
</dbReference>
<comment type="similarity">
    <text evidence="1 10">Belongs to the Arg-specific ADP-ribosyltransferase family.</text>
</comment>
<gene>
    <name evidence="11" type="ORF">HGM15179_013010</name>
</gene>
<name>A0A8K1LHE5_9PASS</name>
<dbReference type="GO" id="GO:0003950">
    <property type="term" value="F:NAD+ poly-ADP-ribosyltransferase activity"/>
    <property type="evidence" value="ECO:0007669"/>
    <property type="project" value="TreeGrafter"/>
</dbReference>
<evidence type="ECO:0000256" key="6">
    <source>
        <dbReference type="ARBA" id="ARBA00022857"/>
    </source>
</evidence>
<evidence type="ECO:0000256" key="8">
    <source>
        <dbReference type="ARBA" id="ARBA00023157"/>
    </source>
</evidence>
<evidence type="ECO:0000256" key="3">
    <source>
        <dbReference type="ARBA" id="ARBA00022679"/>
    </source>
</evidence>
<dbReference type="Proteomes" id="UP000796761">
    <property type="component" value="Unassembled WGS sequence"/>
</dbReference>
<proteinExistence type="inferred from homology"/>
<evidence type="ECO:0000256" key="1">
    <source>
        <dbReference type="ARBA" id="ARBA00009558"/>
    </source>
</evidence>
<dbReference type="OrthoDB" id="9218754at2759"/>
<reference evidence="11" key="1">
    <citation type="submission" date="2019-04" db="EMBL/GenBank/DDBJ databases">
        <title>Genome assembly of Zosterops borbonicus 15179.</title>
        <authorList>
            <person name="Leroy T."/>
            <person name="Anselmetti Y."/>
            <person name="Tilak M.-K."/>
            <person name="Nabholz B."/>
        </authorList>
    </citation>
    <scope>NUCLEOTIDE SEQUENCE</scope>
    <source>
        <strain evidence="11">HGM_15179</strain>
        <tissue evidence="11">Muscle</tissue>
    </source>
</reference>
<evidence type="ECO:0000256" key="7">
    <source>
        <dbReference type="ARBA" id="ARBA00023027"/>
    </source>
</evidence>
<evidence type="ECO:0000256" key="4">
    <source>
        <dbReference type="ARBA" id="ARBA00022695"/>
    </source>
</evidence>
<dbReference type="SUPFAM" id="SSF56399">
    <property type="entry name" value="ADP-ribosylation"/>
    <property type="match status" value="1"/>
</dbReference>
<evidence type="ECO:0000256" key="9">
    <source>
        <dbReference type="ARBA" id="ARBA00047597"/>
    </source>
</evidence>
<dbReference type="GO" id="GO:0106274">
    <property type="term" value="F:NAD+-protein-arginine ADP-ribosyltransferase activity"/>
    <property type="evidence" value="ECO:0007669"/>
    <property type="project" value="UniProtKB-EC"/>
</dbReference>
<dbReference type="PRINTS" id="PR00970">
    <property type="entry name" value="RIBTRNSFRASE"/>
</dbReference>
<keyword evidence="5" id="KW-0732">Signal</keyword>
<sequence>MARDSFNDQYQGCGPAMTAALPALNHSEFQKNPVLAQVWPEAMAEWQRQGSPGSPLSSQDQAIAIMHTMGAHGMFNIAMHVVGRFSQEYWDNFHYKMLHFLMTEALAMLRNSQKGKCLDVFHRECGVRFQARCGNTVRFG</sequence>
<dbReference type="InterPro" id="IPR000768">
    <property type="entry name" value="ART"/>
</dbReference>
<dbReference type="Pfam" id="PF01129">
    <property type="entry name" value="ART"/>
    <property type="match status" value="1"/>
</dbReference>